<dbReference type="InterPro" id="IPR036885">
    <property type="entry name" value="SWIB_MDM2_dom_sf"/>
</dbReference>
<feature type="compositionally biased region" description="Acidic residues" evidence="1">
    <location>
        <begin position="187"/>
        <end position="200"/>
    </location>
</feature>
<keyword evidence="6" id="KW-1185">Reference proteome</keyword>
<dbReference type="SUPFAM" id="SSF47592">
    <property type="entry name" value="SWIB/MDM2 domain"/>
    <property type="match status" value="1"/>
</dbReference>
<gene>
    <name evidence="4" type="ORF">SAMEA4029009_CIC11G00000000240</name>
    <name evidence="3" type="ORF">SAMEA4029010_CIC11G00000002788</name>
</gene>
<dbReference type="EMBL" id="LT635766">
    <property type="protein sequence ID" value="SGZ53249.1"/>
    <property type="molecule type" value="Genomic_DNA"/>
</dbReference>
<evidence type="ECO:0000256" key="1">
    <source>
        <dbReference type="SAM" id="MobiDB-lite"/>
    </source>
</evidence>
<protein>
    <submittedName>
        <fullName evidence="4">CIC11C00000000240</fullName>
    </submittedName>
    <submittedName>
        <fullName evidence="3">CIC11C00000002788</fullName>
    </submittedName>
</protein>
<evidence type="ECO:0000313" key="6">
    <source>
        <dbReference type="Proteomes" id="UP000182334"/>
    </source>
</evidence>
<evidence type="ECO:0000313" key="3">
    <source>
        <dbReference type="EMBL" id="SGZ49574.1"/>
    </source>
</evidence>
<dbReference type="Proteomes" id="UP000182259">
    <property type="component" value="Chromosome III"/>
</dbReference>
<dbReference type="AlphaFoldDB" id="A0A1L0BPF9"/>
<feature type="region of interest" description="Disordered" evidence="1">
    <location>
        <begin position="178"/>
        <end position="200"/>
    </location>
</feature>
<dbReference type="Proteomes" id="UP000182334">
    <property type="component" value="Chromosome II"/>
</dbReference>
<reference evidence="5 6" key="1">
    <citation type="submission" date="2016-10" db="EMBL/GenBank/DDBJ databases">
        <authorList>
            <person name="de Groot N.N."/>
        </authorList>
    </citation>
    <scope>NUCLEOTIDE SEQUENCE [LARGE SCALE GENOMIC DNA]</scope>
    <source>
        <strain evidence="3 6">CBS 141442</strain>
        <strain evidence="4 5">PYCC 4715</strain>
    </source>
</reference>
<accession>A0A1L0BPF9</accession>
<dbReference type="PROSITE" id="PS51925">
    <property type="entry name" value="SWIB_MDM2"/>
    <property type="match status" value="1"/>
</dbReference>
<evidence type="ECO:0000313" key="5">
    <source>
        <dbReference type="Proteomes" id="UP000182259"/>
    </source>
</evidence>
<dbReference type="Pfam" id="PF02201">
    <property type="entry name" value="SWIB"/>
    <property type="match status" value="1"/>
</dbReference>
<dbReference type="SMART" id="SM00151">
    <property type="entry name" value="SWIB"/>
    <property type="match status" value="1"/>
</dbReference>
<feature type="domain" description="DM2" evidence="2">
    <location>
        <begin position="70"/>
        <end position="147"/>
    </location>
</feature>
<dbReference type="STRING" id="45354.A0A1L0BPF9"/>
<dbReference type="CDD" id="cd10567">
    <property type="entry name" value="SWIB-MDM2_like"/>
    <property type="match status" value="1"/>
</dbReference>
<dbReference type="Gene3D" id="1.10.245.10">
    <property type="entry name" value="SWIB/MDM2 domain"/>
    <property type="match status" value="1"/>
</dbReference>
<evidence type="ECO:0000259" key="2">
    <source>
        <dbReference type="PROSITE" id="PS51925"/>
    </source>
</evidence>
<dbReference type="InterPro" id="IPR019835">
    <property type="entry name" value="SWIB_domain"/>
</dbReference>
<dbReference type="EMBL" id="LT635757">
    <property type="protein sequence ID" value="SGZ49574.1"/>
    <property type="molecule type" value="Genomic_DNA"/>
</dbReference>
<proteinExistence type="predicted"/>
<organism evidence="4 5">
    <name type="scientific">Sungouiella intermedia</name>
    <dbReference type="NCBI Taxonomy" id="45354"/>
    <lineage>
        <taxon>Eukaryota</taxon>
        <taxon>Fungi</taxon>
        <taxon>Dikarya</taxon>
        <taxon>Ascomycota</taxon>
        <taxon>Saccharomycotina</taxon>
        <taxon>Pichiomycetes</taxon>
        <taxon>Metschnikowiaceae</taxon>
        <taxon>Sungouiella</taxon>
    </lineage>
</organism>
<evidence type="ECO:0000313" key="4">
    <source>
        <dbReference type="EMBL" id="SGZ53249.1"/>
    </source>
</evidence>
<name>A0A1L0BPF9_9ASCO</name>
<dbReference type="OrthoDB" id="10251073at2759"/>
<sequence>MNDMILERYYKLLDERESPKGPSKEEIERQDKLMAIRLLKSDTVGPITRRGGPTKVVKKKTTRKATPNTAFNAEHILSLQLQAVVGGARMSRPQVVKQIWVYIKEHGLQDPKDKRKVKCDEKLQAVFKKLVVGMFEMNKLLGNHLYKDEDLVDGEIKTKKVEVSLSLPDIVKRNGTKVKTEDIVKPEDDELSEMSDVDED</sequence>
<dbReference type="InterPro" id="IPR003121">
    <property type="entry name" value="SWIB_MDM2_domain"/>
</dbReference>
<dbReference type="PANTHER" id="PTHR13844">
    <property type="entry name" value="SWI/SNF-RELATED MATRIX-ASSOCIATED ACTIN-DEPENDENT REGULATOR OF CHROMATIN SUBFAMILY D"/>
    <property type="match status" value="1"/>
</dbReference>